<dbReference type="GO" id="GO:0016192">
    <property type="term" value="P:vesicle-mediated transport"/>
    <property type="evidence" value="ECO:0007669"/>
    <property type="project" value="TreeGrafter"/>
</dbReference>
<dbReference type="Gene3D" id="3.30.519.10">
    <property type="entry name" value="Guanine Nucleotide Dissociation Inhibitor, domain 2"/>
    <property type="match status" value="1"/>
</dbReference>
<keyword evidence="4" id="KW-1185">Reference proteome</keyword>
<evidence type="ECO:0000313" key="3">
    <source>
        <dbReference type="EMBL" id="WUR05061.1"/>
    </source>
</evidence>
<organism evidence="3 4">
    <name type="scientific">Vairimorpha necatrix</name>
    <dbReference type="NCBI Taxonomy" id="6039"/>
    <lineage>
        <taxon>Eukaryota</taxon>
        <taxon>Fungi</taxon>
        <taxon>Fungi incertae sedis</taxon>
        <taxon>Microsporidia</taxon>
        <taxon>Nosematidae</taxon>
        <taxon>Vairimorpha</taxon>
    </lineage>
</organism>
<dbReference type="SUPFAM" id="SSF54373">
    <property type="entry name" value="FAD-linked reductases, C-terminal domain"/>
    <property type="match status" value="1"/>
</dbReference>
<gene>
    <name evidence="3" type="ORF">VNE69_12046</name>
</gene>
<dbReference type="Pfam" id="PF00996">
    <property type="entry name" value="GDI"/>
    <property type="match status" value="1"/>
</dbReference>
<dbReference type="InterPro" id="IPR036188">
    <property type="entry name" value="FAD/NAD-bd_sf"/>
</dbReference>
<dbReference type="EMBL" id="CP142737">
    <property type="protein sequence ID" value="WUR05061.1"/>
    <property type="molecule type" value="Genomic_DNA"/>
</dbReference>
<dbReference type="KEGG" id="vnx:VNE69_12046"/>
<reference evidence="3" key="1">
    <citation type="journal article" date="2024" name="BMC Genomics">
        <title>Functional annotation of a divergent genome using sequence and structure-based similarity.</title>
        <authorList>
            <person name="Svedberg D."/>
            <person name="Winiger R.R."/>
            <person name="Berg A."/>
            <person name="Sharma H."/>
            <person name="Tellgren-Roth C."/>
            <person name="Debrunner-Vossbrinck B.A."/>
            <person name="Vossbrinck C.R."/>
            <person name="Barandun J."/>
        </authorList>
    </citation>
    <scope>NUCLEOTIDE SEQUENCE</scope>
    <source>
        <strain evidence="3">Illinois isolate</strain>
    </source>
</reference>
<dbReference type="GO" id="GO:0015031">
    <property type="term" value="P:protein transport"/>
    <property type="evidence" value="ECO:0007669"/>
    <property type="project" value="InterPro"/>
</dbReference>
<dbReference type="Proteomes" id="UP001334084">
    <property type="component" value="Chromosome 12"/>
</dbReference>
<dbReference type="GO" id="GO:0007264">
    <property type="term" value="P:small GTPase-mediated signal transduction"/>
    <property type="evidence" value="ECO:0007669"/>
    <property type="project" value="InterPro"/>
</dbReference>
<dbReference type="PANTHER" id="PTHR11787:SF8">
    <property type="entry name" value="RAB GDP DISSOCIATION INHIBITOR"/>
    <property type="match status" value="1"/>
</dbReference>
<dbReference type="AlphaFoldDB" id="A0AAX4JHQ6"/>
<dbReference type="GO" id="GO:0005737">
    <property type="term" value="C:cytoplasm"/>
    <property type="evidence" value="ECO:0007669"/>
    <property type="project" value="TreeGrafter"/>
</dbReference>
<dbReference type="PRINTS" id="PR00891">
    <property type="entry name" value="RABGDIREP"/>
</dbReference>
<comment type="similarity">
    <text evidence="1 2">Belongs to the Rab GDI family.</text>
</comment>
<dbReference type="InterPro" id="IPR000806">
    <property type="entry name" value="RabGDI"/>
</dbReference>
<evidence type="ECO:0000313" key="4">
    <source>
        <dbReference type="Proteomes" id="UP001334084"/>
    </source>
</evidence>
<dbReference type="Gene3D" id="1.10.405.10">
    <property type="entry name" value="Guanine Nucleotide Dissociation Inhibitor, domain 1"/>
    <property type="match status" value="1"/>
</dbReference>
<name>A0AAX4JHQ6_9MICR</name>
<dbReference type="GeneID" id="90542908"/>
<accession>A0AAX4JHQ6</accession>
<evidence type="ECO:0000256" key="1">
    <source>
        <dbReference type="ARBA" id="ARBA00005593"/>
    </source>
</evidence>
<dbReference type="Gene3D" id="3.50.50.60">
    <property type="entry name" value="FAD/NAD(P)-binding domain"/>
    <property type="match status" value="1"/>
</dbReference>
<evidence type="ECO:0000256" key="2">
    <source>
        <dbReference type="RuleBase" id="RU363124"/>
    </source>
</evidence>
<dbReference type="InterPro" id="IPR018203">
    <property type="entry name" value="GDP_dissociation_inhibitor"/>
</dbReference>
<dbReference type="SUPFAM" id="SSF51905">
    <property type="entry name" value="FAD/NAD(P)-binding domain"/>
    <property type="match status" value="1"/>
</dbReference>
<proteinExistence type="inferred from homology"/>
<dbReference type="PRINTS" id="PR00892">
    <property type="entry name" value="RABGDI"/>
</dbReference>
<dbReference type="PANTHER" id="PTHR11787">
    <property type="entry name" value="RAB GDP-DISSOCIATION INHIBITOR"/>
    <property type="match status" value="1"/>
</dbReference>
<dbReference type="GO" id="GO:0005093">
    <property type="term" value="F:Rab GDP-dissociation inhibitor activity"/>
    <property type="evidence" value="ECO:0007669"/>
    <property type="project" value="InterPro"/>
</dbReference>
<dbReference type="RefSeq" id="XP_065331206.1">
    <property type="nucleotide sequence ID" value="XM_065475134.1"/>
</dbReference>
<sequence length="427" mass="49357">MESKHFDFIILGSGFVESTLASILSNNNKSVMIIDRNDVYGAELATLQYKQLEDYFGTNSYDKDLLKFDRDFCIDLTPKLLLADSDVVKLMIKYKIDEALEFVNIPGSFVYKNKLHSVPCNESQSLKTGLVGFWEKYHVMKFFWDVKAYGGNPETYKFQNTMREEFEKYGLSKDVQEFIGHAIALNLDDKYLERHPKETFDKICLYVKSLMSFQSTLKSPYIYPKYGISGIIQGFVRNACIHNAEVMLRAEIKDIDTNTNTIKVVEPVDKKEMCFTADKIISDQSYIQRHSSSYEVIRGICILEGESEITKKAPASQVIFLKSEYKRQNDMFMVILGKEEEATPDNYKVAIISTVKETDNPEKELEPVLSKLGNIKKKFIEVRNVYKTEDLKNIYFTKGVDESTHFESLYEEVREMCNKLGIKLEYN</sequence>
<protein>
    <recommendedName>
        <fullName evidence="2">Rab GDP dissociation inhibitor</fullName>
    </recommendedName>
</protein>